<evidence type="ECO:0000256" key="6">
    <source>
        <dbReference type="ARBA" id="ARBA00023098"/>
    </source>
</evidence>
<comment type="similarity">
    <text evidence="2">Belongs to the phospholipase D family.</text>
</comment>
<dbReference type="InterPro" id="IPR001736">
    <property type="entry name" value="PLipase_D/transphosphatidylase"/>
</dbReference>
<dbReference type="SUPFAM" id="SSF56024">
    <property type="entry name" value="Phospholipase D/nuclease"/>
    <property type="match status" value="2"/>
</dbReference>
<dbReference type="InterPro" id="IPR051406">
    <property type="entry name" value="PLD_domain"/>
</dbReference>
<keyword evidence="4" id="KW-0378">Hydrolase</keyword>
<dbReference type="GO" id="GO:0006793">
    <property type="term" value="P:phosphorus metabolic process"/>
    <property type="evidence" value="ECO:0007669"/>
    <property type="project" value="UniProtKB-ARBA"/>
</dbReference>
<dbReference type="PROSITE" id="PS00018">
    <property type="entry name" value="EF_HAND_1"/>
    <property type="match status" value="1"/>
</dbReference>
<evidence type="ECO:0000256" key="3">
    <source>
        <dbReference type="ARBA" id="ARBA00012027"/>
    </source>
</evidence>
<dbReference type="GO" id="GO:0004630">
    <property type="term" value="F:phospholipase D activity"/>
    <property type="evidence" value="ECO:0007669"/>
    <property type="project" value="UniProtKB-EC"/>
</dbReference>
<comment type="caution">
    <text evidence="9">The sequence shown here is derived from an EMBL/GenBank/DDBJ whole genome shotgun (WGS) entry which is preliminary data.</text>
</comment>
<dbReference type="PROSITE" id="PS50222">
    <property type="entry name" value="EF_HAND_2"/>
    <property type="match status" value="1"/>
</dbReference>
<dbReference type="EC" id="3.1.4.4" evidence="3"/>
<dbReference type="CDD" id="cd09116">
    <property type="entry name" value="PLDc_Nuc_like"/>
    <property type="match status" value="1"/>
</dbReference>
<dbReference type="EMBL" id="DSPX01000202">
    <property type="protein sequence ID" value="HGG02933.1"/>
    <property type="molecule type" value="Genomic_DNA"/>
</dbReference>
<dbReference type="CDD" id="cd09173">
    <property type="entry name" value="PLDc_Nuc_like_unchar1_2"/>
    <property type="match status" value="1"/>
</dbReference>
<dbReference type="Gene3D" id="3.30.870.10">
    <property type="entry name" value="Endonuclease Chain A"/>
    <property type="match status" value="2"/>
</dbReference>
<name>A0A7C3VJM6_9CYAN</name>
<keyword evidence="6" id="KW-0443">Lipid metabolism</keyword>
<protein>
    <recommendedName>
        <fullName evidence="3">phospholipase D</fullName>
        <ecNumber evidence="3">3.1.4.4</ecNumber>
    </recommendedName>
</protein>
<dbReference type="GO" id="GO:0016891">
    <property type="term" value="F:RNA endonuclease activity producing 5'-phosphomonoesters, hydrolytic mechanism"/>
    <property type="evidence" value="ECO:0007669"/>
    <property type="project" value="TreeGrafter"/>
</dbReference>
<evidence type="ECO:0000259" key="8">
    <source>
        <dbReference type="PROSITE" id="PS50222"/>
    </source>
</evidence>
<feature type="domain" description="EF-hand" evidence="8">
    <location>
        <begin position="122"/>
        <end position="157"/>
    </location>
</feature>
<accession>A0A7C3VJM6</accession>
<dbReference type="GO" id="GO:0016042">
    <property type="term" value="P:lipid catabolic process"/>
    <property type="evidence" value="ECO:0007669"/>
    <property type="project" value="UniProtKB-KW"/>
</dbReference>
<evidence type="ECO:0000256" key="5">
    <source>
        <dbReference type="ARBA" id="ARBA00022963"/>
    </source>
</evidence>
<reference evidence="9" key="1">
    <citation type="journal article" date="2020" name="mSystems">
        <title>Genome- and Community-Level Interaction Insights into Carbon Utilization and Element Cycling Functions of Hydrothermarchaeota in Hydrothermal Sediment.</title>
        <authorList>
            <person name="Zhou Z."/>
            <person name="Liu Y."/>
            <person name="Xu W."/>
            <person name="Pan J."/>
            <person name="Luo Z.H."/>
            <person name="Li M."/>
        </authorList>
    </citation>
    <scope>NUCLEOTIDE SEQUENCE [LARGE SCALE GENOMIC DNA]</scope>
    <source>
        <strain evidence="9">SpSt-374</strain>
    </source>
</reference>
<evidence type="ECO:0000259" key="7">
    <source>
        <dbReference type="PROSITE" id="PS50035"/>
    </source>
</evidence>
<dbReference type="AlphaFoldDB" id="A0A7C3VJM6"/>
<gene>
    <name evidence="9" type="ORF">ENR15_20390</name>
</gene>
<dbReference type="Pfam" id="PF13091">
    <property type="entry name" value="PLDc_2"/>
    <property type="match status" value="2"/>
</dbReference>
<evidence type="ECO:0000313" key="9">
    <source>
        <dbReference type="EMBL" id="HGG02933.1"/>
    </source>
</evidence>
<feature type="domain" description="PLD phosphodiesterase" evidence="7">
    <location>
        <begin position="377"/>
        <end position="404"/>
    </location>
</feature>
<dbReference type="PANTHER" id="PTHR43856">
    <property type="entry name" value="CARDIOLIPIN HYDROLASE"/>
    <property type="match status" value="1"/>
</dbReference>
<dbReference type="InterPro" id="IPR025202">
    <property type="entry name" value="PLD-like_dom"/>
</dbReference>
<dbReference type="PANTHER" id="PTHR43856:SF1">
    <property type="entry name" value="MITOCHONDRIAL CARDIOLIPIN HYDROLASE"/>
    <property type="match status" value="1"/>
</dbReference>
<dbReference type="InterPro" id="IPR018247">
    <property type="entry name" value="EF_Hand_1_Ca_BS"/>
</dbReference>
<proteinExistence type="inferred from homology"/>
<evidence type="ECO:0000256" key="4">
    <source>
        <dbReference type="ARBA" id="ARBA00022801"/>
    </source>
</evidence>
<comment type="catalytic activity">
    <reaction evidence="1">
        <text>a 1,2-diacyl-sn-glycero-3-phosphocholine + H2O = a 1,2-diacyl-sn-glycero-3-phosphate + choline + H(+)</text>
        <dbReference type="Rhea" id="RHEA:14445"/>
        <dbReference type="ChEBI" id="CHEBI:15354"/>
        <dbReference type="ChEBI" id="CHEBI:15377"/>
        <dbReference type="ChEBI" id="CHEBI:15378"/>
        <dbReference type="ChEBI" id="CHEBI:57643"/>
        <dbReference type="ChEBI" id="CHEBI:58608"/>
        <dbReference type="EC" id="3.1.4.4"/>
    </reaction>
</comment>
<dbReference type="PROSITE" id="PS50035">
    <property type="entry name" value="PLD"/>
    <property type="match status" value="2"/>
</dbReference>
<keyword evidence="5" id="KW-0442">Lipid degradation</keyword>
<organism evidence="9">
    <name type="scientific">Planktothricoides sp. SpSt-374</name>
    <dbReference type="NCBI Taxonomy" id="2282167"/>
    <lineage>
        <taxon>Bacteria</taxon>
        <taxon>Bacillati</taxon>
        <taxon>Cyanobacteriota</taxon>
        <taxon>Cyanophyceae</taxon>
        <taxon>Oscillatoriophycideae</taxon>
        <taxon>Oscillatoriales</taxon>
        <taxon>Oscillatoriaceae</taxon>
        <taxon>Planktothricoides</taxon>
    </lineage>
</organism>
<sequence length="457" mass="49458">MAAMLVGCQGGQKPLLGSRPQPLPQDPFVQVYFNHNQAAEYQEPYRQRQRAGDDLEQIIAESIAGAVTSVDVAVQEFRLPKIAAALAERHQAGVKVRVILENTYSRPWSELTGAEVGKMDAQMRQRYDEFVLMADTNGDGQLSPEEINARDALVMLRNAGVSVIDDTADGSKGSGLMHHKFVVIDGSTTIVTSANFTPSDIHGDFGNADSLGNANNLVKIDSPELAALFIQEFDLMWGSGRGKRDSKFGVKKPPRGAQQVTVGGGTITVQFSPTGKKVPWENSSNGLIAQTLAAAVSGVDLALFVFSEQPLADVLLQKHSSGVGVRALIDPGFAYRSYSEGLDMLGVALADKNCRYEEGNLPWPSAIASVGVPQLLRGDKLHHKFAVIDGTKAIAGSHNWSHAANQQNDETLLVIDNPTVVAHYVREFDRLYTNAQLGIPSKIQDQIKQQQQQCSPS</sequence>
<feature type="domain" description="PLD phosphodiesterase" evidence="7">
    <location>
        <begin position="173"/>
        <end position="200"/>
    </location>
</feature>
<dbReference type="InterPro" id="IPR002048">
    <property type="entry name" value="EF_hand_dom"/>
</dbReference>
<dbReference type="SMART" id="SM00155">
    <property type="entry name" value="PLDc"/>
    <property type="match status" value="2"/>
</dbReference>
<evidence type="ECO:0000256" key="2">
    <source>
        <dbReference type="ARBA" id="ARBA00008664"/>
    </source>
</evidence>
<evidence type="ECO:0000256" key="1">
    <source>
        <dbReference type="ARBA" id="ARBA00000798"/>
    </source>
</evidence>
<dbReference type="GO" id="GO:0005509">
    <property type="term" value="F:calcium ion binding"/>
    <property type="evidence" value="ECO:0007669"/>
    <property type="project" value="InterPro"/>
</dbReference>